<protein>
    <submittedName>
        <fullName evidence="1">Uncharacterized protein</fullName>
    </submittedName>
</protein>
<organism evidence="1">
    <name type="scientific">Sinomonas puerhi</name>
    <dbReference type="NCBI Taxonomy" id="3238584"/>
    <lineage>
        <taxon>Bacteria</taxon>
        <taxon>Bacillati</taxon>
        <taxon>Actinomycetota</taxon>
        <taxon>Actinomycetes</taxon>
        <taxon>Micrococcales</taxon>
        <taxon>Micrococcaceae</taxon>
        <taxon>Sinomonas</taxon>
    </lineage>
</organism>
<dbReference type="KEGG" id="spue:AB5L97_10880"/>
<dbReference type="RefSeq" id="WP_369044701.1">
    <property type="nucleotide sequence ID" value="NZ_CP163302.1"/>
</dbReference>
<dbReference type="EMBL" id="CP163302">
    <property type="protein sequence ID" value="XDP43813.1"/>
    <property type="molecule type" value="Genomic_DNA"/>
</dbReference>
<proteinExistence type="predicted"/>
<dbReference type="AlphaFoldDB" id="A0AB39KZ90"/>
<reference evidence="1" key="1">
    <citation type="submission" date="2024-07" db="EMBL/GenBank/DDBJ databases">
        <authorList>
            <person name="fu j."/>
        </authorList>
    </citation>
    <scope>NUCLEOTIDE SEQUENCE</scope>
    <source>
        <strain evidence="1">P10A9</strain>
    </source>
</reference>
<sequence>MSTTTFAVGLRVTSRSFGPGVVKSSPAAGAALVEFDGGQTVMLRAADLRLHVTAAEVHEGGRFYYVRDVVEFAVENGLDVLEVFAAVVEVLEAERPAVRGQRDLGVLDAHLGEAFPAADAVGQD</sequence>
<evidence type="ECO:0000313" key="1">
    <source>
        <dbReference type="EMBL" id="XDP43813.1"/>
    </source>
</evidence>
<name>A0AB39KZ90_9MICC</name>
<gene>
    <name evidence="1" type="ORF">AB5L97_10880</name>
</gene>
<accession>A0AB39KZ90</accession>